<dbReference type="Proteomes" id="UP001597294">
    <property type="component" value="Unassembled WGS sequence"/>
</dbReference>
<feature type="transmembrane region" description="Helical" evidence="1">
    <location>
        <begin position="115"/>
        <end position="133"/>
    </location>
</feature>
<protein>
    <submittedName>
        <fullName evidence="3">DMT family transporter</fullName>
    </submittedName>
</protein>
<organism evidence="3 4">
    <name type="scientific">Kiloniella antarctica</name>
    <dbReference type="NCBI Taxonomy" id="1550907"/>
    <lineage>
        <taxon>Bacteria</taxon>
        <taxon>Pseudomonadati</taxon>
        <taxon>Pseudomonadota</taxon>
        <taxon>Alphaproteobacteria</taxon>
        <taxon>Rhodospirillales</taxon>
        <taxon>Kiloniellaceae</taxon>
        <taxon>Kiloniella</taxon>
    </lineage>
</organism>
<name>A0ABW5BLZ7_9PROT</name>
<dbReference type="SUPFAM" id="SSF103481">
    <property type="entry name" value="Multidrug resistance efflux transporter EmrE"/>
    <property type="match status" value="2"/>
</dbReference>
<keyword evidence="1" id="KW-0812">Transmembrane</keyword>
<keyword evidence="1" id="KW-0472">Membrane</keyword>
<dbReference type="RefSeq" id="WP_380250994.1">
    <property type="nucleotide sequence ID" value="NZ_JBHUII010000004.1"/>
</dbReference>
<evidence type="ECO:0000256" key="1">
    <source>
        <dbReference type="SAM" id="Phobius"/>
    </source>
</evidence>
<evidence type="ECO:0000313" key="3">
    <source>
        <dbReference type="EMBL" id="MFD2205919.1"/>
    </source>
</evidence>
<feature type="domain" description="EamA" evidence="2">
    <location>
        <begin position="18"/>
        <end position="155"/>
    </location>
</feature>
<reference evidence="4" key="1">
    <citation type="journal article" date="2019" name="Int. J. Syst. Evol. Microbiol.">
        <title>The Global Catalogue of Microorganisms (GCM) 10K type strain sequencing project: providing services to taxonomists for standard genome sequencing and annotation.</title>
        <authorList>
            <consortium name="The Broad Institute Genomics Platform"/>
            <consortium name="The Broad Institute Genome Sequencing Center for Infectious Disease"/>
            <person name="Wu L."/>
            <person name="Ma J."/>
        </authorList>
    </citation>
    <scope>NUCLEOTIDE SEQUENCE [LARGE SCALE GENOMIC DNA]</scope>
    <source>
        <strain evidence="4">CGMCC 4.7192</strain>
    </source>
</reference>
<feature type="transmembrane region" description="Helical" evidence="1">
    <location>
        <begin position="224"/>
        <end position="244"/>
    </location>
</feature>
<feature type="transmembrane region" description="Helical" evidence="1">
    <location>
        <begin position="256"/>
        <end position="273"/>
    </location>
</feature>
<comment type="caution">
    <text evidence="3">The sequence shown here is derived from an EMBL/GenBank/DDBJ whole genome shotgun (WGS) entry which is preliminary data.</text>
</comment>
<dbReference type="EMBL" id="JBHUII010000004">
    <property type="protein sequence ID" value="MFD2205919.1"/>
    <property type="molecule type" value="Genomic_DNA"/>
</dbReference>
<dbReference type="InterPro" id="IPR037185">
    <property type="entry name" value="EmrE-like"/>
</dbReference>
<feature type="transmembrane region" description="Helical" evidence="1">
    <location>
        <begin position="87"/>
        <end position="109"/>
    </location>
</feature>
<feature type="domain" description="EamA" evidence="2">
    <location>
        <begin position="167"/>
        <end position="289"/>
    </location>
</feature>
<keyword evidence="1" id="KW-1133">Transmembrane helix</keyword>
<dbReference type="PANTHER" id="PTHR22911:SF135">
    <property type="entry name" value="BLR4310 PROTEIN"/>
    <property type="match status" value="1"/>
</dbReference>
<feature type="transmembrane region" description="Helical" evidence="1">
    <location>
        <begin position="140"/>
        <end position="159"/>
    </location>
</feature>
<evidence type="ECO:0000259" key="2">
    <source>
        <dbReference type="Pfam" id="PF00892"/>
    </source>
</evidence>
<proteinExistence type="predicted"/>
<dbReference type="Pfam" id="PF00892">
    <property type="entry name" value="EamA"/>
    <property type="match status" value="2"/>
</dbReference>
<evidence type="ECO:0000313" key="4">
    <source>
        <dbReference type="Proteomes" id="UP001597294"/>
    </source>
</evidence>
<feature type="transmembrane region" description="Helical" evidence="1">
    <location>
        <begin position="46"/>
        <end position="66"/>
    </location>
</feature>
<accession>A0ABW5BLZ7</accession>
<dbReference type="PANTHER" id="PTHR22911">
    <property type="entry name" value="ACYL-MALONYL CONDENSING ENZYME-RELATED"/>
    <property type="match status" value="1"/>
</dbReference>
<keyword evidence="4" id="KW-1185">Reference proteome</keyword>
<dbReference type="InterPro" id="IPR000620">
    <property type="entry name" value="EamA_dom"/>
</dbReference>
<feature type="transmembrane region" description="Helical" evidence="1">
    <location>
        <begin position="279"/>
        <end position="296"/>
    </location>
</feature>
<feature type="transmembrane region" description="Helical" evidence="1">
    <location>
        <begin position="194"/>
        <end position="212"/>
    </location>
</feature>
<sequence length="343" mass="37142">MSAEKTQNSGISSAENFKGAALMALSQAAFVFNDAFMKLASADLSLFQTIFLRGLFTTFFLGLIALKIMGGPRALVRPLSKPDRKILSLRVVGEVGATLCYLTALFNMPIANSTAILQALPLAVTLGAALFLGETVGWRRYSAIAVGFIGVLIIVRPGAEGFNAYSFWALAAVVFIVLRDLVTKKISNEIPSIYVALLTSIALTVTAGVLLPTSGWQAVEIKPIGYLTGAGCLLMVGYLSVIAAMRTGEISFVSPFRYTILIWAILLGFFVFGDLPDKWTIIGSLILVATGGYTFYREHKLNKCLASEQLHHDTVDLGDLGDWPEKTTKLETELEKAEELSNR</sequence>
<gene>
    <name evidence="3" type="ORF">ACFSKO_09865</name>
</gene>
<feature type="transmembrane region" description="Helical" evidence="1">
    <location>
        <begin position="165"/>
        <end position="182"/>
    </location>
</feature>